<reference evidence="3" key="1">
    <citation type="submission" date="2017-02" db="UniProtKB">
        <authorList>
            <consortium name="WormBaseParasite"/>
        </authorList>
    </citation>
    <scope>IDENTIFICATION</scope>
</reference>
<proteinExistence type="predicted"/>
<dbReference type="WBParaSite" id="ALUE_0001763601-mRNA-1">
    <property type="protein sequence ID" value="ALUE_0001763601-mRNA-1"/>
    <property type="gene ID" value="ALUE_0001763601"/>
</dbReference>
<accession>A0A0M3IH02</accession>
<organism evidence="2 3">
    <name type="scientific">Ascaris lumbricoides</name>
    <name type="common">Giant roundworm</name>
    <dbReference type="NCBI Taxonomy" id="6252"/>
    <lineage>
        <taxon>Eukaryota</taxon>
        <taxon>Metazoa</taxon>
        <taxon>Ecdysozoa</taxon>
        <taxon>Nematoda</taxon>
        <taxon>Chromadorea</taxon>
        <taxon>Rhabditida</taxon>
        <taxon>Spirurina</taxon>
        <taxon>Ascaridomorpha</taxon>
        <taxon>Ascaridoidea</taxon>
        <taxon>Ascarididae</taxon>
        <taxon>Ascaris</taxon>
    </lineage>
</organism>
<evidence type="ECO:0000313" key="3">
    <source>
        <dbReference type="WBParaSite" id="ALUE_0001763601-mRNA-1"/>
    </source>
</evidence>
<dbReference type="Proteomes" id="UP000036681">
    <property type="component" value="Unplaced"/>
</dbReference>
<protein>
    <submittedName>
        <fullName evidence="3">MOR2-PAG1_N domain-containing protein</fullName>
    </submittedName>
</protein>
<dbReference type="AlphaFoldDB" id="A0A0M3IH02"/>
<keyword evidence="2" id="KW-1185">Reference proteome</keyword>
<evidence type="ECO:0000256" key="1">
    <source>
        <dbReference type="SAM" id="MobiDB-lite"/>
    </source>
</evidence>
<feature type="region of interest" description="Disordered" evidence="1">
    <location>
        <begin position="557"/>
        <end position="579"/>
    </location>
</feature>
<evidence type="ECO:0000313" key="2">
    <source>
        <dbReference type="Proteomes" id="UP000036681"/>
    </source>
</evidence>
<name>A0A0M3IH02_ASCLU</name>
<sequence length="579" mass="66911">LIIEALFCSSSANLKHLTDRLSGSWSIVDEEELSRFLDFYKERRIVEPFKDHESWLQVSKFIDEVSREPMDTKLFHAAKGCEQNVREQKGIELMESAFQGALKMISDIFGSFALLMREDSRKAVTEVCGRMTRRPVVLQQIGAFDWKDERWRRIAHWLAFLSDDFAVNEFPVAFKNIDLSRCCLGAELMSNVWRSLHFDASLRVVTLVEFGDFASQRDRFSFLLWKLAPHLGGLNEIIRQRLTSVLSHLGALISNDEPSGCIDASTSIQSLTKQLLPTGLALMRLATPVSNMVDPVISEEHTYLYLKRKLDLINTQLSIVQRYQSVVSGQDALMLYAKSRHPLIAALITSHRKITDEMNAYVEKLRGFRPSYNDFTRVALEMSSFLRMTIEWCGNVSVEFNGWENRSCEQLEMKKAQFESFLVSAITFCNHVSNEYSAYPDVVQPFLLGVRAIMLSISYLRSEIAAVMNVRRLMFEYSIPPAFKLELDVYAKNEQLLNWCFSEKSIMPKRLQLSLVYSGIRQSGNMAIVHLCISWIEREWSKWYEKNTQREEKSFVYRKSGKNSEPVDEEDLEVRERFV</sequence>